<evidence type="ECO:0000259" key="1">
    <source>
        <dbReference type="Pfam" id="PF00582"/>
    </source>
</evidence>
<evidence type="ECO:0000313" key="2">
    <source>
        <dbReference type="EMBL" id="JAG86933.1"/>
    </source>
</evidence>
<dbReference type="CDD" id="cd23659">
    <property type="entry name" value="USP_At3g01520-like"/>
    <property type="match status" value="1"/>
</dbReference>
<dbReference type="SUPFAM" id="SSF52402">
    <property type="entry name" value="Adenine nucleotide alpha hydrolases-like"/>
    <property type="match status" value="1"/>
</dbReference>
<dbReference type="PANTHER" id="PTHR46553:SF3">
    <property type="entry name" value="ADENINE NUCLEOTIDE ALPHA HYDROLASES-LIKE SUPERFAMILY PROTEIN"/>
    <property type="match status" value="1"/>
</dbReference>
<dbReference type="EMBL" id="GCHU01013875">
    <property type="protein sequence ID" value="JAG86933.1"/>
    <property type="molecule type" value="Transcribed_RNA"/>
</dbReference>
<protein>
    <submittedName>
        <fullName evidence="2">TSA: Wollemia nobilis Ref_Wollemi_Transcript_13954_745 transcribed RNA sequence</fullName>
    </submittedName>
</protein>
<accession>A0A0C9S747</accession>
<sequence>MDSAEEETRKQRLIIVAMDESEESIRALQWALRNICAAQDRLMILHAQRPASHYMKAGGPAYSLPTDMVRIFELDIKRAAEKIFKRATEMCKNKEVVLETKAVTGDARQVICEAVKRCNSDILVLGSHGYGPLKRAFLGSVSDHCVHHVQCPVLVVKSGKSNWRNSGGAENGSIVLK</sequence>
<organism evidence="2">
    <name type="scientific">Wollemia nobilis</name>
    <dbReference type="NCBI Taxonomy" id="56998"/>
    <lineage>
        <taxon>Eukaryota</taxon>
        <taxon>Viridiplantae</taxon>
        <taxon>Streptophyta</taxon>
        <taxon>Embryophyta</taxon>
        <taxon>Tracheophyta</taxon>
        <taxon>Spermatophyta</taxon>
        <taxon>Pinopsida</taxon>
        <taxon>Pinidae</taxon>
        <taxon>Conifers II</taxon>
        <taxon>Araucariales</taxon>
        <taxon>Araucariaceae</taxon>
        <taxon>Wollemia</taxon>
    </lineage>
</organism>
<dbReference type="InterPro" id="IPR006015">
    <property type="entry name" value="Universal_stress_UspA"/>
</dbReference>
<dbReference type="Pfam" id="PF00582">
    <property type="entry name" value="Usp"/>
    <property type="match status" value="1"/>
</dbReference>
<dbReference type="AlphaFoldDB" id="A0A0C9S747"/>
<dbReference type="InterPro" id="IPR006016">
    <property type="entry name" value="UspA"/>
</dbReference>
<dbReference type="InterPro" id="IPR014729">
    <property type="entry name" value="Rossmann-like_a/b/a_fold"/>
</dbReference>
<name>A0A0C9S747_9CONI</name>
<reference evidence="2" key="1">
    <citation type="submission" date="2015-02" db="EMBL/GenBank/DDBJ databases">
        <title>A transcriptome of Wollemia nobilis - a relic of Gondwana.</title>
        <authorList>
            <person name="Chia J.Y."/>
            <person name="Leong Y.S."/>
            <person name="Abdul Karim S."/>
            <person name="Wan Azmi N."/>
            <person name="Hercus R."/>
            <person name="Croft L."/>
        </authorList>
    </citation>
    <scope>NUCLEOTIDE SEQUENCE</scope>
    <source>
        <strain evidence="2">MaeBrown</strain>
        <tissue evidence="2">Leaf</tissue>
    </source>
</reference>
<feature type="domain" description="UspA" evidence="1">
    <location>
        <begin position="14"/>
        <end position="157"/>
    </location>
</feature>
<dbReference type="PRINTS" id="PR01438">
    <property type="entry name" value="UNVRSLSTRESS"/>
</dbReference>
<dbReference type="PANTHER" id="PTHR46553">
    <property type="entry name" value="ADENINE NUCLEOTIDE ALPHA HYDROLASES-LIKE SUPERFAMILY PROTEIN"/>
    <property type="match status" value="1"/>
</dbReference>
<dbReference type="Gene3D" id="3.40.50.620">
    <property type="entry name" value="HUPs"/>
    <property type="match status" value="1"/>
</dbReference>
<proteinExistence type="predicted"/>